<dbReference type="EMBL" id="BPLQ01004828">
    <property type="protein sequence ID" value="GIY10952.1"/>
    <property type="molecule type" value="Genomic_DNA"/>
</dbReference>
<organism evidence="1 2">
    <name type="scientific">Caerostris darwini</name>
    <dbReference type="NCBI Taxonomy" id="1538125"/>
    <lineage>
        <taxon>Eukaryota</taxon>
        <taxon>Metazoa</taxon>
        <taxon>Ecdysozoa</taxon>
        <taxon>Arthropoda</taxon>
        <taxon>Chelicerata</taxon>
        <taxon>Arachnida</taxon>
        <taxon>Araneae</taxon>
        <taxon>Araneomorphae</taxon>
        <taxon>Entelegynae</taxon>
        <taxon>Araneoidea</taxon>
        <taxon>Araneidae</taxon>
        <taxon>Caerostris</taxon>
    </lineage>
</organism>
<dbReference type="AlphaFoldDB" id="A0AAV4QS18"/>
<proteinExistence type="predicted"/>
<protein>
    <submittedName>
        <fullName evidence="1">Uncharacterized protein</fullName>
    </submittedName>
</protein>
<gene>
    <name evidence="1" type="ORF">CDAR_553691</name>
</gene>
<reference evidence="1 2" key="1">
    <citation type="submission" date="2021-06" db="EMBL/GenBank/DDBJ databases">
        <title>Caerostris darwini draft genome.</title>
        <authorList>
            <person name="Kono N."/>
            <person name="Arakawa K."/>
        </authorList>
    </citation>
    <scope>NUCLEOTIDE SEQUENCE [LARGE SCALE GENOMIC DNA]</scope>
</reference>
<accession>A0AAV4QS18</accession>
<dbReference type="Proteomes" id="UP001054837">
    <property type="component" value="Unassembled WGS sequence"/>
</dbReference>
<sequence length="145" mass="16518">MPKRFTSLRGGDSTDQTILLTDRETFDRGKRRWFFSKQGLTTDGQAAKPGSLSLCLSLLLGCTWDRTFKSQLLPLRDTPTETADIWACAWSRFLRSFSHIAWGFHQHLFWIGRNRIPQSSSVASILNGDGQNSSLVIKKKIFFSF</sequence>
<comment type="caution">
    <text evidence="1">The sequence shown here is derived from an EMBL/GenBank/DDBJ whole genome shotgun (WGS) entry which is preliminary data.</text>
</comment>
<name>A0AAV4QS18_9ARAC</name>
<keyword evidence="2" id="KW-1185">Reference proteome</keyword>
<evidence type="ECO:0000313" key="1">
    <source>
        <dbReference type="EMBL" id="GIY10952.1"/>
    </source>
</evidence>
<evidence type="ECO:0000313" key="2">
    <source>
        <dbReference type="Proteomes" id="UP001054837"/>
    </source>
</evidence>